<dbReference type="GO" id="GO:0032259">
    <property type="term" value="P:methylation"/>
    <property type="evidence" value="ECO:0007669"/>
    <property type="project" value="UniProtKB-KW"/>
</dbReference>
<dbReference type="PANTHER" id="PTHR23108:SF0">
    <property type="entry name" value="METHYLTRANSFERASE-LIKE PROTEIN 22"/>
    <property type="match status" value="1"/>
</dbReference>
<feature type="region of interest" description="Disordered" evidence="1">
    <location>
        <begin position="1"/>
        <end position="26"/>
    </location>
</feature>
<protein>
    <submittedName>
        <fullName evidence="2">Putative methyltransferase family protein</fullName>
    </submittedName>
</protein>
<gene>
    <name evidence="2" type="ORF">Acr_16g0007770</name>
</gene>
<dbReference type="GO" id="GO:0005634">
    <property type="term" value="C:nucleus"/>
    <property type="evidence" value="ECO:0007669"/>
    <property type="project" value="TreeGrafter"/>
</dbReference>
<accession>A0A7J0FZN8</accession>
<sequence length="297" mass="33632">MDDSPSFSPPQRAPTPLPPPLETQSEEDVVMSEVHLGCPPNFSGPHISRFTFSLPPEVEPVGCKYTDAVKDEATSTSQVTLDEDGDLVITRRSSLVGMLLAREAKTVFLTDHGDEVLENCAANVRLNLEMFHSQASVHVRDLNWNDSWPTKVVENSASQERYGWTREEVEELQRAALIVAADVIYSDDLTDAFFNTLEKLMMQRPEKVAYLALEKRYNFTFDDLNVVANGYSRFRSYLRDGEGDGVESGSLTCFVGKCIDLTEIPLYMREYDRGNDVEIWQIKYEKRKPHLSSAYLD</sequence>
<feature type="compositionally biased region" description="Pro residues" evidence="1">
    <location>
        <begin position="7"/>
        <end position="21"/>
    </location>
</feature>
<dbReference type="Gene3D" id="3.40.50.150">
    <property type="entry name" value="Vaccinia Virus protein VP39"/>
    <property type="match status" value="1"/>
</dbReference>
<evidence type="ECO:0000313" key="3">
    <source>
        <dbReference type="Proteomes" id="UP000585474"/>
    </source>
</evidence>
<comment type="caution">
    <text evidence="2">The sequence shown here is derived from an EMBL/GenBank/DDBJ whole genome shotgun (WGS) entry which is preliminary data.</text>
</comment>
<reference evidence="2 3" key="1">
    <citation type="submission" date="2019-07" db="EMBL/GenBank/DDBJ databases">
        <title>De Novo Assembly of kiwifruit Actinidia rufa.</title>
        <authorList>
            <person name="Sugita-Konishi S."/>
            <person name="Sato K."/>
            <person name="Mori E."/>
            <person name="Abe Y."/>
            <person name="Kisaki G."/>
            <person name="Hamano K."/>
            <person name="Suezawa K."/>
            <person name="Otani M."/>
            <person name="Fukuda T."/>
            <person name="Manabe T."/>
            <person name="Gomi K."/>
            <person name="Tabuchi M."/>
            <person name="Akimitsu K."/>
            <person name="Kataoka I."/>
        </authorList>
    </citation>
    <scope>NUCLEOTIDE SEQUENCE [LARGE SCALE GENOMIC DNA]</scope>
    <source>
        <strain evidence="3">cv. Fuchu</strain>
    </source>
</reference>
<dbReference type="AlphaFoldDB" id="A0A7J0FZN8"/>
<name>A0A7J0FZN8_9ERIC</name>
<dbReference type="GO" id="GO:0008276">
    <property type="term" value="F:protein methyltransferase activity"/>
    <property type="evidence" value="ECO:0007669"/>
    <property type="project" value="InterPro"/>
</dbReference>
<keyword evidence="3" id="KW-1185">Reference proteome</keyword>
<dbReference type="InterPro" id="IPR038899">
    <property type="entry name" value="METTL22"/>
</dbReference>
<keyword evidence="2" id="KW-0808">Transferase</keyword>
<evidence type="ECO:0000313" key="2">
    <source>
        <dbReference type="EMBL" id="GFZ04153.1"/>
    </source>
</evidence>
<dbReference type="InterPro" id="IPR029063">
    <property type="entry name" value="SAM-dependent_MTases_sf"/>
</dbReference>
<evidence type="ECO:0000256" key="1">
    <source>
        <dbReference type="SAM" id="MobiDB-lite"/>
    </source>
</evidence>
<keyword evidence="2" id="KW-0489">Methyltransferase</keyword>
<dbReference type="Pfam" id="PF10294">
    <property type="entry name" value="Methyltransf_16"/>
    <property type="match status" value="1"/>
</dbReference>
<organism evidence="2 3">
    <name type="scientific">Actinidia rufa</name>
    <dbReference type="NCBI Taxonomy" id="165716"/>
    <lineage>
        <taxon>Eukaryota</taxon>
        <taxon>Viridiplantae</taxon>
        <taxon>Streptophyta</taxon>
        <taxon>Embryophyta</taxon>
        <taxon>Tracheophyta</taxon>
        <taxon>Spermatophyta</taxon>
        <taxon>Magnoliopsida</taxon>
        <taxon>eudicotyledons</taxon>
        <taxon>Gunneridae</taxon>
        <taxon>Pentapetalae</taxon>
        <taxon>asterids</taxon>
        <taxon>Ericales</taxon>
        <taxon>Actinidiaceae</taxon>
        <taxon>Actinidia</taxon>
    </lineage>
</organism>
<dbReference type="OrthoDB" id="46564at2759"/>
<dbReference type="InterPro" id="IPR019410">
    <property type="entry name" value="Methyltransf_16"/>
</dbReference>
<proteinExistence type="predicted"/>
<dbReference type="PANTHER" id="PTHR23108">
    <property type="entry name" value="METHYLTRANSFERASE-RELATED"/>
    <property type="match status" value="1"/>
</dbReference>
<dbReference type="Proteomes" id="UP000585474">
    <property type="component" value="Unassembled WGS sequence"/>
</dbReference>
<dbReference type="EMBL" id="BJWL01000016">
    <property type="protein sequence ID" value="GFZ04153.1"/>
    <property type="molecule type" value="Genomic_DNA"/>
</dbReference>